<dbReference type="Gene3D" id="3.40.50.2300">
    <property type="match status" value="1"/>
</dbReference>
<dbReference type="Proteomes" id="UP000697927">
    <property type="component" value="Unassembled WGS sequence"/>
</dbReference>
<gene>
    <name evidence="4" type="ORF">E2L00_08300</name>
</gene>
<dbReference type="EMBL" id="SOYS01000002">
    <property type="protein sequence ID" value="NIY47530.1"/>
    <property type="molecule type" value="Genomic_DNA"/>
</dbReference>
<keyword evidence="4" id="KW-0762">Sugar transport</keyword>
<dbReference type="PROSITE" id="PS51099">
    <property type="entry name" value="PTS_EIIB_TYPE_2"/>
    <property type="match status" value="1"/>
</dbReference>
<evidence type="ECO:0000256" key="1">
    <source>
        <dbReference type="ARBA" id="ARBA00022679"/>
    </source>
</evidence>
<keyword evidence="4" id="KW-0813">Transport</keyword>
<comment type="caution">
    <text evidence="4">The sequence shown here is derived from an EMBL/GenBank/DDBJ whole genome shotgun (WGS) entry which is preliminary data.</text>
</comment>
<dbReference type="SUPFAM" id="SSF52794">
    <property type="entry name" value="PTS system IIB component-like"/>
    <property type="match status" value="1"/>
</dbReference>
<dbReference type="InterPro" id="IPR036095">
    <property type="entry name" value="PTS_EIIB-like_sf"/>
</dbReference>
<keyword evidence="1" id="KW-0808">Transferase</keyword>
<keyword evidence="5" id="KW-1185">Reference proteome</keyword>
<evidence type="ECO:0000313" key="4">
    <source>
        <dbReference type="EMBL" id="NIY47530.1"/>
    </source>
</evidence>
<evidence type="ECO:0000256" key="2">
    <source>
        <dbReference type="ARBA" id="ARBA00022683"/>
    </source>
</evidence>
<protein>
    <submittedName>
        <fullName evidence="4">PTS sugar transporter subunit IIB</fullName>
    </submittedName>
</protein>
<reference evidence="4 5" key="1">
    <citation type="journal article" date="2020" name="Microorganisms">
        <title>Polyphasic Characterisation of Cedecea colo sp. nov., a New Enteric Bacterium Isolated from the Koala Hindgut.</title>
        <authorList>
            <person name="Boath J.M."/>
            <person name="Dakhal S."/>
            <person name="Van T.T.H."/>
            <person name="Moore R.J."/>
            <person name="Dekiwadia C."/>
            <person name="Macreadie I.G."/>
        </authorList>
    </citation>
    <scope>NUCLEOTIDE SEQUENCE [LARGE SCALE GENOMIC DNA]</scope>
    <source>
        <strain evidence="4 5">ZA</strain>
    </source>
</reference>
<dbReference type="Pfam" id="PF02302">
    <property type="entry name" value="PTS_IIB"/>
    <property type="match status" value="1"/>
</dbReference>
<dbReference type="InterPro" id="IPR003501">
    <property type="entry name" value="PTS_EIIB_2/3"/>
</dbReference>
<name>A0ABX0VMH3_9ENTR</name>
<accession>A0ABX0VMH3</accession>
<dbReference type="RefSeq" id="WP_167609554.1">
    <property type="nucleotide sequence ID" value="NZ_SOYS01000002.1"/>
</dbReference>
<dbReference type="CDD" id="cd05566">
    <property type="entry name" value="PTS_IIB_galactitol"/>
    <property type="match status" value="1"/>
</dbReference>
<proteinExistence type="predicted"/>
<keyword evidence="2" id="KW-0598">Phosphotransferase system</keyword>
<evidence type="ECO:0000313" key="5">
    <source>
        <dbReference type="Proteomes" id="UP000697927"/>
    </source>
</evidence>
<organism evidence="4 5">
    <name type="scientific">Cedecea colo</name>
    <dbReference type="NCBI Taxonomy" id="2552946"/>
    <lineage>
        <taxon>Bacteria</taxon>
        <taxon>Pseudomonadati</taxon>
        <taxon>Pseudomonadota</taxon>
        <taxon>Gammaproteobacteria</taxon>
        <taxon>Enterobacterales</taxon>
        <taxon>Enterobacteriaceae</taxon>
        <taxon>Cedecea</taxon>
    </lineage>
</organism>
<evidence type="ECO:0000259" key="3">
    <source>
        <dbReference type="PROSITE" id="PS51099"/>
    </source>
</evidence>
<sequence>MSQMILFVCATGIATSTAVTEKVMEYCKENGLNVNYSQTNVASLPNNTDGATLVVSTTKVPYQLDIPVVNGLPIITGIGEDKVLERIVSILKGQA</sequence>
<feature type="domain" description="PTS EIIB type-2" evidence="3">
    <location>
        <begin position="3"/>
        <end position="95"/>
    </location>
</feature>
<dbReference type="InterPro" id="IPR013011">
    <property type="entry name" value="PTS_EIIB_2"/>
</dbReference>